<name>A0ABQ2F7G9_9MICO</name>
<sequence>MTTTSGAGASASALVPAHGAGLHRLAAVLTADTEQATGLVARTLAVEGARGGAVGTADPRSATEDRLRRTLVRLYLRSAPRRTDGVRVTGGDAGDVLASLRPRDRAATALRLLEGWDEERTAAAVGVPVRRVSGLVPRVPGLELALAGLADQHALTGADLETALDGRLADELTRTAPSGGRLRTWAVAAGVAVAVLGGYAVTDRPDGGSPADAAGVDGAGTVRAGTDLTEAGWRLDDEGAPPRSPMGLHLRETVVLDDGRRSATVDLPSSSGLGFASFGVLWCDMPPAQDAHLRVPSGTISLGDAEVDLPCAGREGSPPVTQVVALPLDGVGVLRLDGDIPGRGGAVLGVYAESDHGQAPAARGSQADPPPVDAGSHVLDVSQSHPSAFGGRRLAQATVVGHDSTVRVWAGRTGALSVLVDGVPVTDDGDVASMTAMIEDLSAAQLEGSEPVLTDPRDYGSWTTQQPDLRDGRWLVPAPGQVRTFELPQQVRPAPGERRTVAVEVVTENIGDLWQVALSGAAAGELDTGPVAAVAEPSAPRHALGHRLVGQWQVPSDGQVHELLPDDPLVAEELVVMVTREVDPHRWYGWGEGLASLGERPVTLWLQDGVEAAVRELRHPWFEPVTGPGPLTVAAPASPGHPPATVLAYAPVPYEEFDFATAGIPPGARPAGAEPELDPHSRWPDLLGWQVQAVVDLDDLEDGHVTVPVTHGVAVAARVTSEGKGRVRFLVEGQPADALYGSEGWWSSWTAEAVTSELELSYSGGYTRPEIDITLEVEGYEDLTVELLTQ</sequence>
<reference evidence="3" key="1">
    <citation type="journal article" date="2019" name="Int. J. Syst. Evol. Microbiol.">
        <title>The Global Catalogue of Microorganisms (GCM) 10K type strain sequencing project: providing services to taxonomists for standard genome sequencing and annotation.</title>
        <authorList>
            <consortium name="The Broad Institute Genomics Platform"/>
            <consortium name="The Broad Institute Genome Sequencing Center for Infectious Disease"/>
            <person name="Wu L."/>
            <person name="Ma J."/>
        </authorList>
    </citation>
    <scope>NUCLEOTIDE SEQUENCE [LARGE SCALE GENOMIC DNA]</scope>
    <source>
        <strain evidence="3">CGMCC 1.5362</strain>
    </source>
</reference>
<keyword evidence="3" id="KW-1185">Reference proteome</keyword>
<accession>A0ABQ2F7G9</accession>
<feature type="region of interest" description="Disordered" evidence="1">
    <location>
        <begin position="357"/>
        <end position="377"/>
    </location>
</feature>
<proteinExistence type="predicted"/>
<comment type="caution">
    <text evidence="2">The sequence shown here is derived from an EMBL/GenBank/DDBJ whole genome shotgun (WGS) entry which is preliminary data.</text>
</comment>
<dbReference type="Proteomes" id="UP000662111">
    <property type="component" value="Unassembled WGS sequence"/>
</dbReference>
<evidence type="ECO:0000256" key="1">
    <source>
        <dbReference type="SAM" id="MobiDB-lite"/>
    </source>
</evidence>
<gene>
    <name evidence="2" type="ORF">GCM10011509_13270</name>
</gene>
<protein>
    <recommendedName>
        <fullName evidence="4">DNA-directed RNA polymerase specialized sigma24 family protein</fullName>
    </recommendedName>
</protein>
<dbReference type="RefSeq" id="WP_022923032.1">
    <property type="nucleotide sequence ID" value="NZ_BMLB01000003.1"/>
</dbReference>
<evidence type="ECO:0000313" key="3">
    <source>
        <dbReference type="Proteomes" id="UP000662111"/>
    </source>
</evidence>
<evidence type="ECO:0000313" key="2">
    <source>
        <dbReference type="EMBL" id="GGK66327.1"/>
    </source>
</evidence>
<dbReference type="EMBL" id="BMLB01000003">
    <property type="protein sequence ID" value="GGK66327.1"/>
    <property type="molecule type" value="Genomic_DNA"/>
</dbReference>
<evidence type="ECO:0008006" key="4">
    <source>
        <dbReference type="Google" id="ProtNLM"/>
    </source>
</evidence>
<organism evidence="2 3">
    <name type="scientific">Ornithinimicrobium pekingense</name>
    <dbReference type="NCBI Taxonomy" id="384677"/>
    <lineage>
        <taxon>Bacteria</taxon>
        <taxon>Bacillati</taxon>
        <taxon>Actinomycetota</taxon>
        <taxon>Actinomycetes</taxon>
        <taxon>Micrococcales</taxon>
        <taxon>Ornithinimicrobiaceae</taxon>
        <taxon>Ornithinimicrobium</taxon>
    </lineage>
</organism>